<feature type="domain" description="Thioredoxin" evidence="3">
    <location>
        <begin position="59"/>
        <end position="199"/>
    </location>
</feature>
<evidence type="ECO:0000259" key="3">
    <source>
        <dbReference type="PROSITE" id="PS51352"/>
    </source>
</evidence>
<evidence type="ECO:0000313" key="5">
    <source>
        <dbReference type="Proteomes" id="UP001204851"/>
    </source>
</evidence>
<dbReference type="SUPFAM" id="SSF52833">
    <property type="entry name" value="Thioredoxin-like"/>
    <property type="match status" value="1"/>
</dbReference>
<dbReference type="Pfam" id="PF00578">
    <property type="entry name" value="AhpC-TSA"/>
    <property type="match status" value="1"/>
</dbReference>
<dbReference type="InterPro" id="IPR000866">
    <property type="entry name" value="AhpC/TSA"/>
</dbReference>
<protein>
    <submittedName>
        <fullName evidence="4">TlpA family protein disulfide reductase</fullName>
    </submittedName>
</protein>
<dbReference type="PANTHER" id="PTHR42852:SF17">
    <property type="entry name" value="THIOREDOXIN-LIKE PROTEIN HI_1115"/>
    <property type="match status" value="1"/>
</dbReference>
<evidence type="ECO:0000313" key="4">
    <source>
        <dbReference type="EMBL" id="MCO5977019.1"/>
    </source>
</evidence>
<evidence type="ECO:0000256" key="2">
    <source>
        <dbReference type="SAM" id="MobiDB-lite"/>
    </source>
</evidence>
<evidence type="ECO:0000256" key="1">
    <source>
        <dbReference type="ARBA" id="ARBA00023284"/>
    </source>
</evidence>
<dbReference type="InterPro" id="IPR036249">
    <property type="entry name" value="Thioredoxin-like_sf"/>
</dbReference>
<dbReference type="PROSITE" id="PS00194">
    <property type="entry name" value="THIOREDOXIN_1"/>
    <property type="match status" value="1"/>
</dbReference>
<proteinExistence type="predicted"/>
<dbReference type="InterPro" id="IPR006311">
    <property type="entry name" value="TAT_signal"/>
</dbReference>
<comment type="caution">
    <text evidence="4">The sequence shown here is derived from an EMBL/GenBank/DDBJ whole genome shotgun (WGS) entry which is preliminary data.</text>
</comment>
<name>A0ABT1BLC0_9BURK</name>
<gene>
    <name evidence="4" type="ORF">M0L44_09880</name>
</gene>
<dbReference type="InterPro" id="IPR013766">
    <property type="entry name" value="Thioredoxin_domain"/>
</dbReference>
<dbReference type="Proteomes" id="UP001204851">
    <property type="component" value="Unassembled WGS sequence"/>
</dbReference>
<dbReference type="PROSITE" id="PS51352">
    <property type="entry name" value="THIOREDOXIN_2"/>
    <property type="match status" value="1"/>
</dbReference>
<dbReference type="InterPro" id="IPR017937">
    <property type="entry name" value="Thioredoxin_CS"/>
</dbReference>
<feature type="region of interest" description="Disordered" evidence="2">
    <location>
        <begin position="1"/>
        <end position="22"/>
    </location>
</feature>
<dbReference type="EMBL" id="JAMXMC010000005">
    <property type="protein sequence ID" value="MCO5977019.1"/>
    <property type="molecule type" value="Genomic_DNA"/>
</dbReference>
<accession>A0ABT1BLC0</accession>
<dbReference type="RefSeq" id="WP_252769557.1">
    <property type="nucleotide sequence ID" value="NZ_JAMXMC010000005.1"/>
</dbReference>
<reference evidence="4 5" key="1">
    <citation type="submission" date="2022-06" db="EMBL/GenBank/DDBJ databases">
        <title>Ideonella sp. NS12-5 Genome sequencing and assembly.</title>
        <authorList>
            <person name="Jung Y."/>
        </authorList>
    </citation>
    <scope>NUCLEOTIDE SEQUENCE [LARGE SCALE GENOMIC DNA]</scope>
    <source>
        <strain evidence="4 5">NS12-5</strain>
    </source>
</reference>
<dbReference type="Gene3D" id="3.40.30.10">
    <property type="entry name" value="Glutaredoxin"/>
    <property type="match status" value="1"/>
</dbReference>
<dbReference type="CDD" id="cd02966">
    <property type="entry name" value="TlpA_like_family"/>
    <property type="match status" value="1"/>
</dbReference>
<sequence length="200" mass="21618">MKASPSREPCAPLDRDAPDRGRRQGLVAVSASMALTALGAVGAATPRPAQATTMLRKDWSRQRRTPAVDLPLLGGGRWTLVSARGEAVLLHFWATWCEPCREELPQLAAMARRARARGLQLMTVDYREPASTVRSFLAPLGLDLPVALDDEGAVAKAFEARVFPCTVGIDRTGWARFQLMGAVDWAGAEGQAVVDELLRA</sequence>
<keyword evidence="1" id="KW-0676">Redox-active center</keyword>
<dbReference type="InterPro" id="IPR050553">
    <property type="entry name" value="Thioredoxin_ResA/DsbE_sf"/>
</dbReference>
<dbReference type="PANTHER" id="PTHR42852">
    <property type="entry name" value="THIOL:DISULFIDE INTERCHANGE PROTEIN DSBE"/>
    <property type="match status" value="1"/>
</dbReference>
<organism evidence="4 5">
    <name type="scientific">Ideonella oryzae</name>
    <dbReference type="NCBI Taxonomy" id="2937441"/>
    <lineage>
        <taxon>Bacteria</taxon>
        <taxon>Pseudomonadati</taxon>
        <taxon>Pseudomonadota</taxon>
        <taxon>Betaproteobacteria</taxon>
        <taxon>Burkholderiales</taxon>
        <taxon>Sphaerotilaceae</taxon>
        <taxon>Ideonella</taxon>
    </lineage>
</organism>
<feature type="compositionally biased region" description="Basic and acidic residues" evidence="2">
    <location>
        <begin position="13"/>
        <end position="22"/>
    </location>
</feature>
<keyword evidence="5" id="KW-1185">Reference proteome</keyword>
<dbReference type="PROSITE" id="PS51318">
    <property type="entry name" value="TAT"/>
    <property type="match status" value="1"/>
</dbReference>